<evidence type="ECO:0000313" key="10">
    <source>
        <dbReference type="Proteomes" id="UP000237423"/>
    </source>
</evidence>
<dbReference type="InterPro" id="IPR023058">
    <property type="entry name" value="PPIase_PpiC_CS"/>
</dbReference>
<comment type="catalytic activity">
    <reaction evidence="1">
        <text>[protein]-peptidylproline (omega=180) = [protein]-peptidylproline (omega=0)</text>
        <dbReference type="Rhea" id="RHEA:16237"/>
        <dbReference type="Rhea" id="RHEA-COMP:10747"/>
        <dbReference type="Rhea" id="RHEA-COMP:10748"/>
        <dbReference type="ChEBI" id="CHEBI:83833"/>
        <dbReference type="ChEBI" id="CHEBI:83834"/>
        <dbReference type="EC" id="5.2.1.8"/>
    </reaction>
</comment>
<dbReference type="EMBL" id="PGFZ01000013">
    <property type="protein sequence ID" value="POZ50254.1"/>
    <property type="molecule type" value="Genomic_DNA"/>
</dbReference>
<dbReference type="Gene3D" id="3.10.50.40">
    <property type="match status" value="1"/>
</dbReference>
<dbReference type="Proteomes" id="UP000237423">
    <property type="component" value="Unassembled WGS sequence"/>
</dbReference>
<dbReference type="NCBIfam" id="TIGR02933">
    <property type="entry name" value="nifM_nitrog"/>
    <property type="match status" value="1"/>
</dbReference>
<evidence type="ECO:0000259" key="6">
    <source>
        <dbReference type="PROSITE" id="PS50198"/>
    </source>
</evidence>
<evidence type="ECO:0000256" key="2">
    <source>
        <dbReference type="ARBA" id="ARBA00007656"/>
    </source>
</evidence>
<keyword evidence="5" id="KW-0413">Isomerase</keyword>
<dbReference type="InterPro" id="IPR050245">
    <property type="entry name" value="PrsA_foldase"/>
</dbReference>
<name>A0A1Z4C366_9GAMM</name>
<feature type="domain" description="PpiC" evidence="6">
    <location>
        <begin position="138"/>
        <end position="240"/>
    </location>
</feature>
<dbReference type="PROSITE" id="PS50198">
    <property type="entry name" value="PPIC_PPIASE_2"/>
    <property type="match status" value="1"/>
</dbReference>
<dbReference type="KEGG" id="mpsy:CEK71_18925"/>
<accession>A0A1Z4C366</accession>
<proteinExistence type="inferred from homology"/>
<dbReference type="InterPro" id="IPR000297">
    <property type="entry name" value="PPIase_PpiC"/>
</dbReference>
<dbReference type="SUPFAM" id="SSF54534">
    <property type="entry name" value="FKBP-like"/>
    <property type="match status" value="1"/>
</dbReference>
<protein>
    <recommendedName>
        <fullName evidence="3">peptidylprolyl isomerase</fullName>
        <ecNumber evidence="3">5.2.1.8</ecNumber>
    </recommendedName>
</protein>
<dbReference type="GO" id="GO:0003755">
    <property type="term" value="F:peptidyl-prolyl cis-trans isomerase activity"/>
    <property type="evidence" value="ECO:0007669"/>
    <property type="project" value="UniProtKB-KW"/>
</dbReference>
<reference evidence="8 10" key="2">
    <citation type="submission" date="2017-11" db="EMBL/GenBank/DDBJ databases">
        <title>Draft Genome Sequence of Methylobacter psychrotolerans Sph1T, an Obligate Methanotroph from Low-Temperature Environments.</title>
        <authorList>
            <person name="Oshkin I.Y."/>
            <person name="Miroshnikov K."/>
            <person name="Belova S.E."/>
            <person name="Korzhenkov A."/>
            <person name="Toshchakov S.V."/>
            <person name="Dedysh S.N."/>
        </authorList>
    </citation>
    <scope>NUCLEOTIDE SEQUENCE [LARGE SCALE GENOMIC DNA]</scope>
    <source>
        <strain evidence="8 10">Sph1</strain>
    </source>
</reference>
<dbReference type="Pfam" id="PF00639">
    <property type="entry name" value="Rotamase"/>
    <property type="match status" value="1"/>
</dbReference>
<dbReference type="InterPro" id="IPR014282">
    <property type="entry name" value="Nitrogen_fix_NifM"/>
</dbReference>
<dbReference type="AlphaFoldDB" id="A0A1Z4C366"/>
<dbReference type="PANTHER" id="PTHR47245">
    <property type="entry name" value="PEPTIDYLPROLYL ISOMERASE"/>
    <property type="match status" value="1"/>
</dbReference>
<evidence type="ECO:0000256" key="1">
    <source>
        <dbReference type="ARBA" id="ARBA00000971"/>
    </source>
</evidence>
<sequence>MEQPQAEAYNLLRTALALFQKSPAHLEDAQLQQVRLQASKELQLENRVLNSSEAATVVISEQEVQNAFLEIRNRYDNDGEFLEELYQNRLDEDSLRAALYRQCKVDTVLAVVGSRAPTVSDVEIGIYYHVHTEQFRRPEQREAWHIFISINDDYPENTRTMALARLQQIGAKLQKKPYKFADLALQHSECPTALQGGLLGKVSRGTLYPEIDAVLFTLKEGEISAVVESEIGFHLVLCKHIQKPEILSLQKATPKIRQLMDDRAKRVCQRAWLAGLAKEADDRH</sequence>
<dbReference type="InterPro" id="IPR027304">
    <property type="entry name" value="Trigger_fact/SurA_dom_sf"/>
</dbReference>
<evidence type="ECO:0000256" key="5">
    <source>
        <dbReference type="PROSITE-ProRule" id="PRU00278"/>
    </source>
</evidence>
<dbReference type="SUPFAM" id="SSF109998">
    <property type="entry name" value="Triger factor/SurA peptide-binding domain-like"/>
    <property type="match status" value="1"/>
</dbReference>
<dbReference type="EMBL" id="CP022129">
    <property type="protein sequence ID" value="ASF47972.1"/>
    <property type="molecule type" value="Genomic_DNA"/>
</dbReference>
<dbReference type="RefSeq" id="WP_088620842.1">
    <property type="nucleotide sequence ID" value="NZ_CP022129.1"/>
</dbReference>
<dbReference type="EC" id="5.2.1.8" evidence="3"/>
<evidence type="ECO:0000256" key="4">
    <source>
        <dbReference type="ARBA" id="ARBA00023110"/>
    </source>
</evidence>
<evidence type="ECO:0000313" key="9">
    <source>
        <dbReference type="Proteomes" id="UP000197019"/>
    </source>
</evidence>
<evidence type="ECO:0000256" key="3">
    <source>
        <dbReference type="ARBA" id="ARBA00013194"/>
    </source>
</evidence>
<gene>
    <name evidence="7" type="primary">nifM</name>
    <name evidence="8" type="ORF">AADEFJLK_04004</name>
    <name evidence="7" type="ORF">CEK71_18925</name>
</gene>
<comment type="similarity">
    <text evidence="2">Belongs to the PpiC/parvulin rotamase family.</text>
</comment>
<dbReference type="InterPro" id="IPR046357">
    <property type="entry name" value="PPIase_dom_sf"/>
</dbReference>
<organism evidence="7 9">
    <name type="scientific">Methylovulum psychrotolerans</name>
    <dbReference type="NCBI Taxonomy" id="1704499"/>
    <lineage>
        <taxon>Bacteria</taxon>
        <taxon>Pseudomonadati</taxon>
        <taxon>Pseudomonadota</taxon>
        <taxon>Gammaproteobacteria</taxon>
        <taxon>Methylococcales</taxon>
        <taxon>Methylococcaceae</taxon>
        <taxon>Methylovulum</taxon>
    </lineage>
</organism>
<keyword evidence="4 5" id="KW-0697">Rotamase</keyword>
<dbReference type="PROSITE" id="PS01096">
    <property type="entry name" value="PPIC_PPIASE_1"/>
    <property type="match status" value="1"/>
</dbReference>
<reference evidence="7 9" key="1">
    <citation type="submission" date="2017-06" db="EMBL/GenBank/DDBJ databases">
        <title>Genome Sequencing of the methanotroph Methylovulum psychrotolerants str. HV10-M2 isolated from a high-altitude environment.</title>
        <authorList>
            <person name="Mateos-Rivera A."/>
        </authorList>
    </citation>
    <scope>NUCLEOTIDE SEQUENCE [LARGE SCALE GENOMIC DNA]</scope>
    <source>
        <strain evidence="7 9">HV10_M2</strain>
    </source>
</reference>
<dbReference type="PANTHER" id="PTHR47245:SF2">
    <property type="entry name" value="PEPTIDYL-PROLYL CIS-TRANS ISOMERASE HP_0175-RELATED"/>
    <property type="match status" value="1"/>
</dbReference>
<evidence type="ECO:0000313" key="7">
    <source>
        <dbReference type="EMBL" id="ASF47972.1"/>
    </source>
</evidence>
<dbReference type="Proteomes" id="UP000197019">
    <property type="component" value="Chromosome"/>
</dbReference>
<dbReference type="OrthoDB" id="9769613at2"/>
<evidence type="ECO:0000313" key="8">
    <source>
        <dbReference type="EMBL" id="POZ50254.1"/>
    </source>
</evidence>
<keyword evidence="9" id="KW-1185">Reference proteome</keyword>